<dbReference type="PANTHER" id="PTHR16222:SF28">
    <property type="entry name" value="ADP-RIBOSYLGLYCOHYDROLASE"/>
    <property type="match status" value="1"/>
</dbReference>
<feature type="binding site" evidence="1">
    <location>
        <position position="83"/>
    </location>
    <ligand>
        <name>Mg(2+)</name>
        <dbReference type="ChEBI" id="CHEBI:18420"/>
        <label>1</label>
    </ligand>
</feature>
<dbReference type="GO" id="GO:0046872">
    <property type="term" value="F:metal ion binding"/>
    <property type="evidence" value="ECO:0007669"/>
    <property type="project" value="UniProtKB-KW"/>
</dbReference>
<sequence>MSPTLPPLPSPSTSTLLRSALRDRVTGCLVASALGDTIGLYTEFLSSAAALEAYPSRTFTLLPTPTPAKFDLHRGSKPPAHWTDDTDHALLLLLAFLHTADTTSPEPAPLPTQTALAARLRVWVQQGLRPLETMPLGLGRLVGSVVATKGFEETPERIAREHWEKMGRKAAPNGSLMRTHPVGLMCLWRGEEEAFEAAAELSRVTHVDPRCVVACVIGTGLVRGLVRGEVDGEEAVDGVITRGREWVVGQGEEVDGEELEKHVRCHSLEELKLDESTSIGYVYKALGSGVLLLRLAMRRMAESGDSWLVRSRLFEELVTDLIMCGGDADTNACFAAALLGAFLGYGALPDHWNHGLAHEGWFLSKAEALCQVLGLKEGRYVGQEDKETHLDGGKPHISQAEMEGRWMVLQAEVAKKMEDHAKSSATKLKGKGSGWTASLPWKDKTKR</sequence>
<feature type="binding site" evidence="1">
    <location>
        <position position="85"/>
    </location>
    <ligand>
        <name>Mg(2+)</name>
        <dbReference type="ChEBI" id="CHEBI:18420"/>
        <label>1</label>
    </ligand>
</feature>
<keyword evidence="4" id="KW-1185">Reference proteome</keyword>
<evidence type="ECO:0000313" key="3">
    <source>
        <dbReference type="EMBL" id="KAK0648322.1"/>
    </source>
</evidence>
<accession>A0AA40CRT5</accession>
<dbReference type="Gene3D" id="1.10.4080.10">
    <property type="entry name" value="ADP-ribosylation/Crystallin J1"/>
    <property type="match status" value="1"/>
</dbReference>
<reference evidence="3" key="1">
    <citation type="submission" date="2023-06" db="EMBL/GenBank/DDBJ databases">
        <title>Genome-scale phylogeny and comparative genomics of the fungal order Sordariales.</title>
        <authorList>
            <consortium name="Lawrence Berkeley National Laboratory"/>
            <person name="Hensen N."/>
            <person name="Bonometti L."/>
            <person name="Westerberg I."/>
            <person name="Brannstrom I.O."/>
            <person name="Guillou S."/>
            <person name="Cros-Aarteil S."/>
            <person name="Calhoun S."/>
            <person name="Haridas S."/>
            <person name="Kuo A."/>
            <person name="Mondo S."/>
            <person name="Pangilinan J."/>
            <person name="Riley R."/>
            <person name="Labutti K."/>
            <person name="Andreopoulos B."/>
            <person name="Lipzen A."/>
            <person name="Chen C."/>
            <person name="Yanf M."/>
            <person name="Daum C."/>
            <person name="Ng V."/>
            <person name="Clum A."/>
            <person name="Steindorff A."/>
            <person name="Ohm R."/>
            <person name="Martin F."/>
            <person name="Silar P."/>
            <person name="Natvig D."/>
            <person name="Lalanne C."/>
            <person name="Gautier V."/>
            <person name="Ament-Velasquez S.L."/>
            <person name="Kruys A."/>
            <person name="Hutchinson M.I."/>
            <person name="Powell A.J."/>
            <person name="Barry K."/>
            <person name="Miller A.N."/>
            <person name="Grigoriev I.V."/>
            <person name="Debuchy R."/>
            <person name="Gladieux P."/>
            <person name="Thoren M.H."/>
            <person name="Johannesson H."/>
        </authorList>
    </citation>
    <scope>NUCLEOTIDE SEQUENCE</scope>
    <source>
        <strain evidence="3">SMH2532-1</strain>
    </source>
</reference>
<feature type="binding site" evidence="1">
    <location>
        <position position="327"/>
    </location>
    <ligand>
        <name>Mg(2+)</name>
        <dbReference type="ChEBI" id="CHEBI:18420"/>
        <label>1</label>
    </ligand>
</feature>
<name>A0AA40CRT5_9PEZI</name>
<gene>
    <name evidence="3" type="ORF">B0T16DRAFT_427524</name>
</gene>
<comment type="caution">
    <text evidence="3">The sequence shown here is derived from an EMBL/GenBank/DDBJ whole genome shotgun (WGS) entry which is preliminary data.</text>
</comment>
<keyword evidence="1" id="KW-0460">Magnesium</keyword>
<keyword evidence="1" id="KW-0479">Metal-binding</keyword>
<dbReference type="InterPro" id="IPR005502">
    <property type="entry name" value="Ribosyl_crysJ1"/>
</dbReference>
<dbReference type="EMBL" id="JAULSV010000003">
    <property type="protein sequence ID" value="KAK0648322.1"/>
    <property type="molecule type" value="Genomic_DNA"/>
</dbReference>
<dbReference type="AlphaFoldDB" id="A0AA40CRT5"/>
<dbReference type="Proteomes" id="UP001174936">
    <property type="component" value="Unassembled WGS sequence"/>
</dbReference>
<proteinExistence type="predicted"/>
<organism evidence="3 4">
    <name type="scientific">Cercophora newfieldiana</name>
    <dbReference type="NCBI Taxonomy" id="92897"/>
    <lineage>
        <taxon>Eukaryota</taxon>
        <taxon>Fungi</taxon>
        <taxon>Dikarya</taxon>
        <taxon>Ascomycota</taxon>
        <taxon>Pezizomycotina</taxon>
        <taxon>Sordariomycetes</taxon>
        <taxon>Sordariomycetidae</taxon>
        <taxon>Sordariales</taxon>
        <taxon>Lasiosphaeriaceae</taxon>
        <taxon>Cercophora</taxon>
    </lineage>
</organism>
<dbReference type="Pfam" id="PF03747">
    <property type="entry name" value="ADP_ribosyl_GH"/>
    <property type="match status" value="1"/>
</dbReference>
<evidence type="ECO:0000256" key="1">
    <source>
        <dbReference type="PIRSR" id="PIRSR605502-1"/>
    </source>
</evidence>
<protein>
    <submittedName>
        <fullName evidence="3">ADP-ribosylglycohydrolase-domain-containing protein</fullName>
    </submittedName>
</protein>
<feature type="binding site" evidence="1">
    <location>
        <position position="84"/>
    </location>
    <ligand>
        <name>Mg(2+)</name>
        <dbReference type="ChEBI" id="CHEBI:18420"/>
        <label>1</label>
    </ligand>
</feature>
<evidence type="ECO:0000256" key="2">
    <source>
        <dbReference type="SAM" id="MobiDB-lite"/>
    </source>
</evidence>
<feature type="binding site" evidence="1">
    <location>
        <position position="330"/>
    </location>
    <ligand>
        <name>Mg(2+)</name>
        <dbReference type="ChEBI" id="CHEBI:18420"/>
        <label>1</label>
    </ligand>
</feature>
<dbReference type="PANTHER" id="PTHR16222">
    <property type="entry name" value="ADP-RIBOSYLGLYCOHYDROLASE"/>
    <property type="match status" value="1"/>
</dbReference>
<comment type="cofactor">
    <cofactor evidence="1">
        <name>Mg(2+)</name>
        <dbReference type="ChEBI" id="CHEBI:18420"/>
    </cofactor>
    <text evidence="1">Binds 2 magnesium ions per subunit.</text>
</comment>
<feature type="region of interest" description="Disordered" evidence="2">
    <location>
        <begin position="420"/>
        <end position="447"/>
    </location>
</feature>
<dbReference type="InterPro" id="IPR036705">
    <property type="entry name" value="Ribosyl_crysJ1_sf"/>
</dbReference>
<evidence type="ECO:0000313" key="4">
    <source>
        <dbReference type="Proteomes" id="UP001174936"/>
    </source>
</evidence>
<feature type="binding site" evidence="1">
    <location>
        <position position="329"/>
    </location>
    <ligand>
        <name>Mg(2+)</name>
        <dbReference type="ChEBI" id="CHEBI:18420"/>
        <label>1</label>
    </ligand>
</feature>
<dbReference type="SUPFAM" id="SSF101478">
    <property type="entry name" value="ADP-ribosylglycohydrolase"/>
    <property type="match status" value="1"/>
</dbReference>
<dbReference type="InterPro" id="IPR050792">
    <property type="entry name" value="ADP-ribosylglycohydrolase"/>
</dbReference>